<dbReference type="PROSITE" id="PS51194">
    <property type="entry name" value="HELICASE_CTER"/>
    <property type="match status" value="1"/>
</dbReference>
<protein>
    <submittedName>
        <fullName evidence="6">DEAD/DEAH-box helicase, putative</fullName>
    </submittedName>
</protein>
<feature type="domain" description="Helicase C-terminal" evidence="5">
    <location>
        <begin position="732"/>
        <end position="888"/>
    </location>
</feature>
<dbReference type="GO" id="GO:0036297">
    <property type="term" value="P:interstrand cross-link repair"/>
    <property type="evidence" value="ECO:0007669"/>
    <property type="project" value="TreeGrafter"/>
</dbReference>
<name>A0A090M7Y3_OSTTA</name>
<keyword evidence="6" id="KW-0347">Helicase</keyword>
<organism evidence="6 7">
    <name type="scientific">Ostreococcus tauri</name>
    <name type="common">Marine green alga</name>
    <dbReference type="NCBI Taxonomy" id="70448"/>
    <lineage>
        <taxon>Eukaryota</taxon>
        <taxon>Viridiplantae</taxon>
        <taxon>Chlorophyta</taxon>
        <taxon>Mamiellophyceae</taxon>
        <taxon>Mamiellales</taxon>
        <taxon>Bathycoccaceae</taxon>
        <taxon>Ostreococcus</taxon>
    </lineage>
</organism>
<dbReference type="Pfam" id="PF22982">
    <property type="entry name" value="WHD_HRQ1"/>
    <property type="match status" value="1"/>
</dbReference>
<comment type="caution">
    <text evidence="6">The sequence shown here is derived from an EMBL/GenBank/DDBJ whole genome shotgun (WGS) entry which is preliminary data.</text>
</comment>
<dbReference type="FunCoup" id="A0A090M7Y3">
    <property type="interactions" value="294"/>
</dbReference>
<dbReference type="SMART" id="SM00490">
    <property type="entry name" value="HELICc"/>
    <property type="match status" value="1"/>
</dbReference>
<dbReference type="InterPro" id="IPR011545">
    <property type="entry name" value="DEAD/DEAH_box_helicase_dom"/>
</dbReference>
<gene>
    <name evidence="6" type="ORF">OT_ostta06g00780</name>
</gene>
<dbReference type="InterPro" id="IPR055227">
    <property type="entry name" value="HRQ1_WHD"/>
</dbReference>
<dbReference type="STRING" id="70448.A0A090M7Y3"/>
<evidence type="ECO:0000259" key="5">
    <source>
        <dbReference type="PROSITE" id="PS51194"/>
    </source>
</evidence>
<dbReference type="Pfam" id="PF00271">
    <property type="entry name" value="Helicase_C"/>
    <property type="match status" value="1"/>
</dbReference>
<dbReference type="CDD" id="cd17923">
    <property type="entry name" value="DEXHc_Hrq1-like"/>
    <property type="match status" value="1"/>
</dbReference>
<evidence type="ECO:0000256" key="3">
    <source>
        <dbReference type="SAM" id="MobiDB-lite"/>
    </source>
</evidence>
<dbReference type="InParanoid" id="A0A090M7Y3"/>
<dbReference type="PANTHER" id="PTHR47957">
    <property type="entry name" value="ATP-DEPENDENT HELICASE HRQ1"/>
    <property type="match status" value="1"/>
</dbReference>
<dbReference type="GO" id="GO:0005524">
    <property type="term" value="F:ATP binding"/>
    <property type="evidence" value="ECO:0007669"/>
    <property type="project" value="UniProtKB-KW"/>
</dbReference>
<keyword evidence="6" id="KW-0378">Hydrolase</keyword>
<dbReference type="CDD" id="cd18797">
    <property type="entry name" value="SF2_C_Hrq"/>
    <property type="match status" value="1"/>
</dbReference>
<dbReference type="Proteomes" id="UP000009170">
    <property type="component" value="Unassembled WGS sequence"/>
</dbReference>
<accession>A0A090M7Y3</accession>
<dbReference type="PROSITE" id="PS51192">
    <property type="entry name" value="HELICASE_ATP_BIND_1"/>
    <property type="match status" value="1"/>
</dbReference>
<evidence type="ECO:0000256" key="2">
    <source>
        <dbReference type="ARBA" id="ARBA00022840"/>
    </source>
</evidence>
<reference evidence="6 7" key="2">
    <citation type="journal article" date="2014" name="BMC Genomics">
        <title>An improved genome of the model marine alga Ostreococcus tauri unfolds by assessing Illumina de novo assemblies.</title>
        <authorList>
            <person name="Blanc-Mathieu R."/>
            <person name="Verhelst B."/>
            <person name="Derelle E."/>
            <person name="Rombauts S."/>
            <person name="Bouget F.Y."/>
            <person name="Carre I."/>
            <person name="Chateau A."/>
            <person name="Eyre-Walker A."/>
            <person name="Grimsley N."/>
            <person name="Moreau H."/>
            <person name="Piegu B."/>
            <person name="Rivals E."/>
            <person name="Schackwitz W."/>
            <person name="Van de Peer Y."/>
            <person name="Piganeau G."/>
        </authorList>
    </citation>
    <scope>NUCLEOTIDE SEQUENCE [LARGE SCALE GENOMIC DNA]</scope>
    <source>
        <strain evidence="7">OTTH 0595 / CCAP 157/2 / RCC745</strain>
    </source>
</reference>
<dbReference type="InterPro" id="IPR001650">
    <property type="entry name" value="Helicase_C-like"/>
</dbReference>
<evidence type="ECO:0000259" key="4">
    <source>
        <dbReference type="PROSITE" id="PS51192"/>
    </source>
</evidence>
<dbReference type="SUPFAM" id="SSF52540">
    <property type="entry name" value="P-loop containing nucleoside triphosphate hydrolases"/>
    <property type="match status" value="1"/>
</dbReference>
<dbReference type="SMART" id="SM00487">
    <property type="entry name" value="DEXDc"/>
    <property type="match status" value="1"/>
</dbReference>
<evidence type="ECO:0000313" key="6">
    <source>
        <dbReference type="EMBL" id="CEF98244.1"/>
    </source>
</evidence>
<dbReference type="OrthoDB" id="18781at2759"/>
<reference evidence="7" key="1">
    <citation type="journal article" date="2006" name="Proc. Natl. Acad. Sci. U.S.A.">
        <title>Genome analysis of the smallest free-living eukaryote Ostreococcus tauri unveils many unique features.</title>
        <authorList>
            <person name="Derelle E."/>
            <person name="Ferraz C."/>
            <person name="Rombauts S."/>
            <person name="Rouze P."/>
            <person name="Worden A.Z."/>
            <person name="Robbens S."/>
            <person name="Partensky F."/>
            <person name="Degroeve S."/>
            <person name="Echeynie S."/>
            <person name="Cooke R."/>
            <person name="Saeys Y."/>
            <person name="Wuyts J."/>
            <person name="Jabbari K."/>
            <person name="Bowler C."/>
            <person name="Panaud O."/>
            <person name="Piegu B."/>
            <person name="Ball S.G."/>
            <person name="Ral J.-P."/>
            <person name="Bouget F.-Y."/>
            <person name="Piganeau G."/>
            <person name="De Baets B."/>
            <person name="Picard A."/>
            <person name="Delseny M."/>
            <person name="Demaille J."/>
            <person name="Van de Peer Y."/>
            <person name="Moreau H."/>
        </authorList>
    </citation>
    <scope>NUCLEOTIDE SEQUENCE [LARGE SCALE GENOMIC DNA]</scope>
    <source>
        <strain evidence="7">OTTH 0595 / CCAP 157/2 / RCC745</strain>
    </source>
</reference>
<dbReference type="GO" id="GO:0043138">
    <property type="term" value="F:3'-5' DNA helicase activity"/>
    <property type="evidence" value="ECO:0007669"/>
    <property type="project" value="TreeGrafter"/>
</dbReference>
<dbReference type="RefSeq" id="XP_003079700.2">
    <property type="nucleotide sequence ID" value="XM_003079652.2"/>
</dbReference>
<dbReference type="InterPro" id="IPR027417">
    <property type="entry name" value="P-loop_NTPase"/>
</dbReference>
<evidence type="ECO:0000313" key="7">
    <source>
        <dbReference type="Proteomes" id="UP000009170"/>
    </source>
</evidence>
<feature type="region of interest" description="Disordered" evidence="3">
    <location>
        <begin position="347"/>
        <end position="379"/>
    </location>
</feature>
<keyword evidence="1" id="KW-0547">Nucleotide-binding</keyword>
<dbReference type="GO" id="GO:0006289">
    <property type="term" value="P:nucleotide-excision repair"/>
    <property type="evidence" value="ECO:0007669"/>
    <property type="project" value="TreeGrafter"/>
</dbReference>
<dbReference type="GO" id="GO:0003676">
    <property type="term" value="F:nucleic acid binding"/>
    <property type="evidence" value="ECO:0007669"/>
    <property type="project" value="InterPro"/>
</dbReference>
<dbReference type="KEGG" id="ota:OT_ostta06g00780"/>
<dbReference type="InterPro" id="IPR018973">
    <property type="entry name" value="MZB"/>
</dbReference>
<dbReference type="EMBL" id="CAID01000006">
    <property type="protein sequence ID" value="CEF98244.1"/>
    <property type="molecule type" value="Genomic_DNA"/>
</dbReference>
<dbReference type="GeneID" id="9835353"/>
<dbReference type="Pfam" id="PF09369">
    <property type="entry name" value="MZB"/>
    <property type="match status" value="1"/>
</dbReference>
<proteinExistence type="predicted"/>
<dbReference type="GO" id="GO:0005634">
    <property type="term" value="C:nucleus"/>
    <property type="evidence" value="ECO:0007669"/>
    <property type="project" value="TreeGrafter"/>
</dbReference>
<feature type="domain" description="Helicase ATP-binding" evidence="4">
    <location>
        <begin position="457"/>
        <end position="643"/>
    </location>
</feature>
<dbReference type="InterPro" id="IPR014001">
    <property type="entry name" value="Helicase_ATP-bd"/>
</dbReference>
<evidence type="ECO:0000256" key="1">
    <source>
        <dbReference type="ARBA" id="ARBA00022741"/>
    </source>
</evidence>
<sequence length="1259" mass="137383">MSSNARSIVARDVTGREVVVTVDAERTSIDDARTAIARALGVPNARARCYPIGSSDELRGGAMWGDRDARVYVVGYARARARVTKRRARGDESIEDTGAEARVRATKTDEIEPMRPVDALWASVMADARRASNGEATGSGADFATPIESLQRLSGKYRALARISLFLHRQNIQPTMRLITRSMASEVAVTTEDARAMEALCPGSVRLIERRRSAEEEAGTDKEIVVDVTAPDETGPSAFTTPAYRMALTNADGASEAIALQGTRRSMRSIGGYVRMAEMTDRFGANFGRVVDKYAAAFERGLRDVIERAPLDATKDTPLRAFVDAVLEMRASEAAERAAAKREGILAPPEAMDRPPAPPRARAKRTKNGNTDGKDGPCCSTEPMNVDEFVGHLRETLASSGQIVHVETMEAKPAVRATLSESVSLSDATIAAFKGGIGLDLKSRLFSHQASAIESILGETTPRKHVIVSSGTASGKSVCYNVPVVDTLLADPNATALYMFPTKALAQDQLRALRIILANVPKSEETVFGIGIYDGDVRSKEARAEVRSSDRLIITNPDMLHVSILPSHKQWVRFLSGLRYVIIDEAHAYSGVFGSHVALIVRRLRRLCSELYGSSPQFIISSATVANPLDHARDLIGFHGVRPDEDTIETVTNDGAPRGVKTFLLWNPALKPGQSHQTNTERKFRRVTSIERGKAALAKKLRETSTLVDVPAEVEDIIVADVEGARTSPVVEISQILAECVQHNLRCLAFCKTRKLCELVLVYTREILRSSAPHLADKVASYRGGYEAGERRVIEKELFSGVLLGVATTNALELGIDVGSLDVTLHLGFPGSVASLWQQAGRAGRREGRALSVYVGFDGPLDQHFMRQPRALFDAPHEFSYVWAQNPTIVAQHMLCAAFERPLFANPGVDEVYFGSTAREVASQMVAKGRLTVDPGSFVAWNPAAKIAQPLLACTDKSPALDVSVRTIEEEHFDVVDVSTSREKIIASVEASKAFFEVYEGAVYTHQGRTLLCTKLDLERRRAHVRMADVKYFTRVKHETTCSVPGGMRVYGETDTSLPMSQCVKCDEVNISTVFTGFSRVARGSQAKFDHVSFPPRSTEFHTVGAWLRIPDDIVSKASETVDLRAGVHAASHAVLNALPLRVPCGENDVGCECFSADLHAERGRRYKPLRFLIYDRHLGGVGITRRAAELLPELIGIARDLVRACSCARADGCPSCVQRLSCDAHNAHVNKRAAEFVLDNVIAAFAPEPDEKSTRSNM</sequence>
<dbReference type="Pfam" id="PF00270">
    <property type="entry name" value="DEAD"/>
    <property type="match status" value="1"/>
</dbReference>
<dbReference type="PANTHER" id="PTHR47957:SF3">
    <property type="entry name" value="ATP-DEPENDENT HELICASE HRQ1"/>
    <property type="match status" value="1"/>
</dbReference>
<dbReference type="AlphaFoldDB" id="A0A090M7Y3"/>
<keyword evidence="7" id="KW-1185">Reference proteome</keyword>
<dbReference type="Gene3D" id="3.40.50.300">
    <property type="entry name" value="P-loop containing nucleotide triphosphate hydrolases"/>
    <property type="match status" value="2"/>
</dbReference>
<keyword evidence="2" id="KW-0067">ATP-binding</keyword>